<evidence type="ECO:0000313" key="2">
    <source>
        <dbReference type="EMBL" id="MBB0243753.1"/>
    </source>
</evidence>
<protein>
    <submittedName>
        <fullName evidence="2">AAA family ATPase</fullName>
    </submittedName>
</protein>
<dbReference type="GO" id="GO:0003677">
    <property type="term" value="F:DNA binding"/>
    <property type="evidence" value="ECO:0007669"/>
    <property type="project" value="InterPro"/>
</dbReference>
<sequence>MGGAEIHQTRSRMAHEAGRDDNKNGRRVITARPEETAQGKHVVIVTDSEAQTVREKILTALREGTHFKLEAGAGAGKTSSLIEALQSILADRDRYLLRRDQRVACVTYTNVARDEIISRTDGNPSIFADTIHGFLWQLLSPFPKYLLRYVVEIDAMQAKLEGRTSLDGYTVDYSIGYRRVDHDKLHVQLAHDDLPALACKFFALPKFRALTADRFPIVFVDEYQDTPAGLAEAMLGTPGAETTLRGPLYGFFGDHWQQIYDKACGSIDAPSVKLIVRRRNRRSQRAVVNLLNTMRPELEQTTNPGAGEGSIAIYHTNDWAGTRLTHHRKGQIGWEAAHAARSWALEDARRRLWNTETPDGLDGAGTAAPSTKILMLTHETIAGELGYQRLHQAFRRNDSYVKKEDHVIAFFLDVLEPALLHHRNKRYGKMFDVLGHRSLLTSPADKHAWASLLQELERTREDGTVGDVLDLCLNQQLFDGLGKVRERHRKSVPLANTELQAESDDKAKARAKEYEALRAVPYSQLLALHDHLGGGTPFATQHGVKGQEFDRVLAVVSKGHNRFQIPEMLANFSRRHELKGKEWEAFVRARNLFYVACSRAKEHLALLFTTKIDPSALNTLREWVGDSRIISLQFDGDSVISGEREVNDTGSPVRE</sequence>
<dbReference type="SUPFAM" id="SSF52540">
    <property type="entry name" value="P-loop containing nucleoside triphosphate hydrolases"/>
    <property type="match status" value="1"/>
</dbReference>
<dbReference type="PANTHER" id="PTHR11070:SF3">
    <property type="entry name" value="DNA 3'-5' HELICASE"/>
    <property type="match status" value="1"/>
</dbReference>
<name>A0A7W3TBC1_9ACTN</name>
<dbReference type="GO" id="GO:0005524">
    <property type="term" value="F:ATP binding"/>
    <property type="evidence" value="ECO:0007669"/>
    <property type="project" value="InterPro"/>
</dbReference>
<dbReference type="GO" id="GO:0043138">
    <property type="term" value="F:3'-5' DNA helicase activity"/>
    <property type="evidence" value="ECO:0007669"/>
    <property type="project" value="TreeGrafter"/>
</dbReference>
<reference evidence="3" key="1">
    <citation type="submission" date="2019-10" db="EMBL/GenBank/DDBJ databases">
        <title>Streptomyces sp. nov., a novel actinobacterium isolated from alkaline environment.</title>
        <authorList>
            <person name="Golinska P."/>
        </authorList>
    </citation>
    <scope>NUCLEOTIDE SEQUENCE [LARGE SCALE GENOMIC DNA]</scope>
    <source>
        <strain evidence="3">DSM 42118</strain>
    </source>
</reference>
<dbReference type="Pfam" id="PF13245">
    <property type="entry name" value="AAA_19"/>
    <property type="match status" value="1"/>
</dbReference>
<proteinExistence type="predicted"/>
<gene>
    <name evidence="2" type="ORF">FNQ90_06425</name>
</gene>
<dbReference type="GO" id="GO:0000725">
    <property type="term" value="P:recombinational repair"/>
    <property type="evidence" value="ECO:0007669"/>
    <property type="project" value="TreeGrafter"/>
</dbReference>
<feature type="region of interest" description="Disordered" evidence="1">
    <location>
        <begin position="1"/>
        <end position="26"/>
    </location>
</feature>
<evidence type="ECO:0000256" key="1">
    <source>
        <dbReference type="SAM" id="MobiDB-lite"/>
    </source>
</evidence>
<dbReference type="InterPro" id="IPR000212">
    <property type="entry name" value="DNA_helicase_UvrD/REP"/>
</dbReference>
<dbReference type="Proteomes" id="UP000538929">
    <property type="component" value="Unassembled WGS sequence"/>
</dbReference>
<feature type="compositionally biased region" description="Basic and acidic residues" evidence="1">
    <location>
        <begin position="13"/>
        <end position="24"/>
    </location>
</feature>
<dbReference type="AlphaFoldDB" id="A0A7W3TBC1"/>
<dbReference type="Gene3D" id="3.40.50.300">
    <property type="entry name" value="P-loop containing nucleotide triphosphate hydrolases"/>
    <property type="match status" value="2"/>
</dbReference>
<evidence type="ECO:0000313" key="3">
    <source>
        <dbReference type="Proteomes" id="UP000538929"/>
    </source>
</evidence>
<comment type="caution">
    <text evidence="2">The sequence shown here is derived from an EMBL/GenBank/DDBJ whole genome shotgun (WGS) entry which is preliminary data.</text>
</comment>
<dbReference type="GO" id="GO:0005829">
    <property type="term" value="C:cytosol"/>
    <property type="evidence" value="ECO:0007669"/>
    <property type="project" value="TreeGrafter"/>
</dbReference>
<dbReference type="InterPro" id="IPR027417">
    <property type="entry name" value="P-loop_NTPase"/>
</dbReference>
<keyword evidence="3" id="KW-1185">Reference proteome</keyword>
<accession>A0A7W3TBC1</accession>
<dbReference type="PANTHER" id="PTHR11070">
    <property type="entry name" value="UVRD / RECB / PCRA DNA HELICASE FAMILY MEMBER"/>
    <property type="match status" value="1"/>
</dbReference>
<organism evidence="2 3">
    <name type="scientific">Streptomyces alkaliphilus</name>
    <dbReference type="NCBI Taxonomy" id="1472722"/>
    <lineage>
        <taxon>Bacteria</taxon>
        <taxon>Bacillati</taxon>
        <taxon>Actinomycetota</taxon>
        <taxon>Actinomycetes</taxon>
        <taxon>Kitasatosporales</taxon>
        <taxon>Streptomycetaceae</taxon>
        <taxon>Streptomyces</taxon>
    </lineage>
</organism>
<dbReference type="EMBL" id="VKHT01000117">
    <property type="protein sequence ID" value="MBB0243753.1"/>
    <property type="molecule type" value="Genomic_DNA"/>
</dbReference>